<dbReference type="AlphaFoldDB" id="A0A8J2XQT3"/>
<evidence type="ECO:0000313" key="3">
    <source>
        <dbReference type="Proteomes" id="UP000619743"/>
    </source>
</evidence>
<sequence length="282" mass="31800">MNTTMWLLLAALSWPWQLPDSNQVLDNNGDTVAGECMASDFVAQADDHAFNSVQTLPEEFELLVWNVYKQSRTNLVQQLRTYAASADVMALQEVVADSQWQNVDFLKPWYRYQAVAFDMLRNGNYGAAGVSTISRIPVVDICGWWAPEPWLPFPKTALLSAFRLPSEQLLWLVNLHAINFTVGTEEYLAQLIGIIGVLNLHSGPIIVTGDFNNWSESRHHAVKQLQTELNLKAVTWTPDVRVRFFGRPIDHVFYRGLNVSAAVAETSDASDHGPLRVRFKLN</sequence>
<keyword evidence="3" id="KW-1185">Reference proteome</keyword>
<organism evidence="2 3">
    <name type="scientific">Neiella marina</name>
    <dbReference type="NCBI Taxonomy" id="508461"/>
    <lineage>
        <taxon>Bacteria</taxon>
        <taxon>Pseudomonadati</taxon>
        <taxon>Pseudomonadota</taxon>
        <taxon>Gammaproteobacteria</taxon>
        <taxon>Alteromonadales</taxon>
        <taxon>Echinimonadaceae</taxon>
        <taxon>Neiella</taxon>
    </lineage>
</organism>
<proteinExistence type="predicted"/>
<reference evidence="3" key="1">
    <citation type="journal article" date="2019" name="Int. J. Syst. Evol. Microbiol.">
        <title>The Global Catalogue of Microorganisms (GCM) 10K type strain sequencing project: providing services to taxonomists for standard genome sequencing and annotation.</title>
        <authorList>
            <consortium name="The Broad Institute Genomics Platform"/>
            <consortium name="The Broad Institute Genome Sequencing Center for Infectious Disease"/>
            <person name="Wu L."/>
            <person name="Ma J."/>
        </authorList>
    </citation>
    <scope>NUCLEOTIDE SEQUENCE [LARGE SCALE GENOMIC DNA]</scope>
    <source>
        <strain evidence="3">CGMCC 1.10130</strain>
    </source>
</reference>
<dbReference type="InterPro" id="IPR005135">
    <property type="entry name" value="Endo/exonuclease/phosphatase"/>
</dbReference>
<protein>
    <submittedName>
        <fullName evidence="2">UPF0294 protein</fullName>
    </submittedName>
</protein>
<dbReference type="NCBIfam" id="NF003842">
    <property type="entry name" value="PRK05421.1-4"/>
    <property type="match status" value="1"/>
</dbReference>
<dbReference type="SUPFAM" id="SSF56219">
    <property type="entry name" value="DNase I-like"/>
    <property type="match status" value="1"/>
</dbReference>
<name>A0A8J2XQT3_9GAMM</name>
<dbReference type="RefSeq" id="WP_087507031.1">
    <property type="nucleotide sequence ID" value="NZ_BMDX01000020.1"/>
</dbReference>
<dbReference type="GO" id="GO:0003824">
    <property type="term" value="F:catalytic activity"/>
    <property type="evidence" value="ECO:0007669"/>
    <property type="project" value="InterPro"/>
</dbReference>
<feature type="domain" description="Endonuclease/exonuclease/phosphatase" evidence="1">
    <location>
        <begin position="64"/>
        <end position="272"/>
    </location>
</feature>
<dbReference type="InterPro" id="IPR036691">
    <property type="entry name" value="Endo/exonu/phosph_ase_sf"/>
</dbReference>
<dbReference type="EMBL" id="BMDX01000020">
    <property type="protein sequence ID" value="GGA86350.1"/>
    <property type="molecule type" value="Genomic_DNA"/>
</dbReference>
<gene>
    <name evidence="2" type="ORF">GCM10011369_30500</name>
</gene>
<dbReference type="Proteomes" id="UP000619743">
    <property type="component" value="Unassembled WGS sequence"/>
</dbReference>
<dbReference type="NCBIfam" id="NF003840">
    <property type="entry name" value="PRK05421.1-2"/>
    <property type="match status" value="1"/>
</dbReference>
<comment type="caution">
    <text evidence="2">The sequence shown here is derived from an EMBL/GenBank/DDBJ whole genome shotgun (WGS) entry which is preliminary data.</text>
</comment>
<dbReference type="OrthoDB" id="9793162at2"/>
<accession>A0A8J2XQT3</accession>
<evidence type="ECO:0000313" key="2">
    <source>
        <dbReference type="EMBL" id="GGA86350.1"/>
    </source>
</evidence>
<dbReference type="Gene3D" id="3.60.10.10">
    <property type="entry name" value="Endonuclease/exonuclease/phosphatase"/>
    <property type="match status" value="1"/>
</dbReference>
<dbReference type="Pfam" id="PF03372">
    <property type="entry name" value="Exo_endo_phos"/>
    <property type="match status" value="1"/>
</dbReference>
<evidence type="ECO:0000259" key="1">
    <source>
        <dbReference type="Pfam" id="PF03372"/>
    </source>
</evidence>